<evidence type="ECO:0000256" key="2">
    <source>
        <dbReference type="ARBA" id="ARBA00010961"/>
    </source>
</evidence>
<accession>A0A7H8TA37</accession>
<evidence type="ECO:0000256" key="6">
    <source>
        <dbReference type="SAM" id="MobiDB-lite"/>
    </source>
</evidence>
<name>A0A7H8TA37_STRCX</name>
<comment type="similarity">
    <text evidence="2">Belongs to the transposase mutator family.</text>
</comment>
<keyword evidence="4" id="KW-0238">DNA-binding</keyword>
<evidence type="ECO:0000256" key="4">
    <source>
        <dbReference type="ARBA" id="ARBA00023125"/>
    </source>
</evidence>
<feature type="region of interest" description="Disordered" evidence="6">
    <location>
        <begin position="57"/>
        <end position="86"/>
    </location>
</feature>
<dbReference type="InterPro" id="IPR001207">
    <property type="entry name" value="Transposase_mutator"/>
</dbReference>
<organism evidence="7 8">
    <name type="scientific">Streptomyces chartreusis</name>
    <dbReference type="NCBI Taxonomy" id="1969"/>
    <lineage>
        <taxon>Bacteria</taxon>
        <taxon>Bacillati</taxon>
        <taxon>Actinomycetota</taxon>
        <taxon>Actinomycetes</taxon>
        <taxon>Kitasatosporales</taxon>
        <taxon>Streptomycetaceae</taxon>
        <taxon>Streptomyces</taxon>
    </lineage>
</organism>
<protein>
    <submittedName>
        <fullName evidence="7">Transposase</fullName>
    </submittedName>
</protein>
<feature type="compositionally biased region" description="Polar residues" evidence="6">
    <location>
        <begin position="58"/>
        <end position="80"/>
    </location>
</feature>
<comment type="function">
    <text evidence="1">Required for the transposition of the insertion element.</text>
</comment>
<keyword evidence="5" id="KW-0233">DNA recombination</keyword>
<evidence type="ECO:0000313" key="7">
    <source>
        <dbReference type="EMBL" id="QKZ18820.1"/>
    </source>
</evidence>
<evidence type="ECO:0000256" key="5">
    <source>
        <dbReference type="ARBA" id="ARBA00023172"/>
    </source>
</evidence>
<proteinExistence type="inferred from homology"/>
<evidence type="ECO:0000256" key="3">
    <source>
        <dbReference type="ARBA" id="ARBA00022578"/>
    </source>
</evidence>
<keyword evidence="8" id="KW-1185">Reference proteome</keyword>
<gene>
    <name evidence="7" type="ORF">HUT05_16485</name>
</gene>
<dbReference type="Pfam" id="PF00872">
    <property type="entry name" value="Transposase_mut"/>
    <property type="match status" value="1"/>
</dbReference>
<sequence>MTKSLKETGDIIVFADFQPAHWRKILSTPSTERLNREIKQWLDVTQFRRIPPAWSELPSRSWSNSSTTGCPQRQISAQSETMRRPQ</sequence>
<dbReference type="RefSeq" id="WP_176575567.1">
    <property type="nucleotide sequence ID" value="NZ_CBDRGH010000053.1"/>
</dbReference>
<dbReference type="GO" id="GO:0004803">
    <property type="term" value="F:transposase activity"/>
    <property type="evidence" value="ECO:0007669"/>
    <property type="project" value="InterPro"/>
</dbReference>
<keyword evidence="3" id="KW-0815">Transposition</keyword>
<dbReference type="EMBL" id="CP056041">
    <property type="protein sequence ID" value="QKZ18820.1"/>
    <property type="molecule type" value="Genomic_DNA"/>
</dbReference>
<dbReference type="Proteomes" id="UP000509418">
    <property type="component" value="Chromosome"/>
</dbReference>
<dbReference type="GO" id="GO:0006313">
    <property type="term" value="P:DNA transposition"/>
    <property type="evidence" value="ECO:0007669"/>
    <property type="project" value="InterPro"/>
</dbReference>
<dbReference type="GO" id="GO:0003677">
    <property type="term" value="F:DNA binding"/>
    <property type="evidence" value="ECO:0007669"/>
    <property type="project" value="UniProtKB-KW"/>
</dbReference>
<dbReference type="AlphaFoldDB" id="A0A7H8TA37"/>
<evidence type="ECO:0000313" key="8">
    <source>
        <dbReference type="Proteomes" id="UP000509418"/>
    </source>
</evidence>
<reference evidence="7 8" key="1">
    <citation type="submission" date="2020-06" db="EMBL/GenBank/DDBJ databases">
        <title>Genome mining for natural products.</title>
        <authorList>
            <person name="Zhang B."/>
            <person name="Shi J."/>
            <person name="Ge H."/>
        </authorList>
    </citation>
    <scope>NUCLEOTIDE SEQUENCE [LARGE SCALE GENOMIC DNA]</scope>
    <source>
        <strain evidence="7 8">NA02069</strain>
    </source>
</reference>
<evidence type="ECO:0000256" key="1">
    <source>
        <dbReference type="ARBA" id="ARBA00002190"/>
    </source>
</evidence>